<sequence length="255" mass="28471">MNKLTLLLISSVLSNCSICSGQMGGVKRSNDTACRLSAVSFNGNQSSHEKIIAGYDQEKRLVTLKVGETSIAEYLFASNQIIEKHVYGQEDTVKVQHSLDYHRRIISSISEGYRLDYVYDNHGYLSEIKTSSPHFSSYHKTAKYTFNDGNLTQITESMLAQPDLHTTKFSYGAQPVPENYILYGLTTAPFPFVGPLSGYYGKKSRNLFVKRTSSEASAISFTYKNDHLGNIIQISSHQSTPNKASESIHFSYSCN</sequence>
<accession>A0A1M5BYT5</accession>
<dbReference type="RefSeq" id="WP_143166798.1">
    <property type="nucleotide sequence ID" value="NZ_FQUQ01000002.1"/>
</dbReference>
<keyword evidence="2" id="KW-1185">Reference proteome</keyword>
<gene>
    <name evidence="1" type="ORF">SAMN04488522_1021412</name>
</gene>
<dbReference type="STRING" id="288992.SAMN04488522_1021412"/>
<reference evidence="2" key="1">
    <citation type="submission" date="2016-11" db="EMBL/GenBank/DDBJ databases">
        <authorList>
            <person name="Varghese N."/>
            <person name="Submissions S."/>
        </authorList>
    </citation>
    <scope>NUCLEOTIDE SEQUENCE [LARGE SCALE GENOMIC DNA]</scope>
    <source>
        <strain evidence="2">DSM 16990</strain>
    </source>
</reference>
<dbReference type="AlphaFoldDB" id="A0A1M5BYT5"/>
<organism evidence="1 2">
    <name type="scientific">Pedobacter caeni</name>
    <dbReference type="NCBI Taxonomy" id="288992"/>
    <lineage>
        <taxon>Bacteria</taxon>
        <taxon>Pseudomonadati</taxon>
        <taxon>Bacteroidota</taxon>
        <taxon>Sphingobacteriia</taxon>
        <taxon>Sphingobacteriales</taxon>
        <taxon>Sphingobacteriaceae</taxon>
        <taxon>Pedobacter</taxon>
    </lineage>
</organism>
<evidence type="ECO:0008006" key="3">
    <source>
        <dbReference type="Google" id="ProtNLM"/>
    </source>
</evidence>
<dbReference type="Gene3D" id="2.180.10.10">
    <property type="entry name" value="RHS repeat-associated core"/>
    <property type="match status" value="1"/>
</dbReference>
<dbReference type="Proteomes" id="UP000184287">
    <property type="component" value="Unassembled WGS sequence"/>
</dbReference>
<evidence type="ECO:0000313" key="1">
    <source>
        <dbReference type="EMBL" id="SHF47546.1"/>
    </source>
</evidence>
<evidence type="ECO:0000313" key="2">
    <source>
        <dbReference type="Proteomes" id="UP000184287"/>
    </source>
</evidence>
<dbReference type="EMBL" id="FQUQ01000002">
    <property type="protein sequence ID" value="SHF47546.1"/>
    <property type="molecule type" value="Genomic_DNA"/>
</dbReference>
<name>A0A1M5BYT5_9SPHI</name>
<proteinExistence type="predicted"/>
<protein>
    <recommendedName>
        <fullName evidence="3">YD repeat-containing protein</fullName>
    </recommendedName>
</protein>